<dbReference type="Proteomes" id="UP000479000">
    <property type="component" value="Unassembled WGS sequence"/>
</dbReference>
<sequence length="258" mass="29342">MDRAAAIRDTSSRLFVTNRSSKRRFLIDTSYDVCVIPPSFEDKRAGPHRRSLYSVDNSPMNTYDERLLTLDLGLRRSFRWVFLVFNSLFNLRERKILDAETRLATQPLQLGPSAASVQSVLAINQTHEYASLLPEFSEITRPPTFNTTSPPHKTVHVIETAGPPLCSRFRRLAPDKLKIAKEAFQAMMDMGICQPSKSGWASPLHMVPKKDGSWRPCGDYCRLNIITKPDRYPIPHIVDFSAILAGKTIFFKIDLFRA</sequence>
<dbReference type="Gene3D" id="3.30.70.270">
    <property type="match status" value="1"/>
</dbReference>
<dbReference type="InterPro" id="IPR043128">
    <property type="entry name" value="Rev_trsase/Diguanyl_cyclase"/>
</dbReference>
<keyword evidence="2" id="KW-1185">Reference proteome</keyword>
<evidence type="ECO:0000313" key="2">
    <source>
        <dbReference type="Proteomes" id="UP000479000"/>
    </source>
</evidence>
<dbReference type="GO" id="GO:0071897">
    <property type="term" value="P:DNA biosynthetic process"/>
    <property type="evidence" value="ECO:0007669"/>
    <property type="project" value="UniProtKB-ARBA"/>
</dbReference>
<dbReference type="InterPro" id="IPR053134">
    <property type="entry name" value="RNA-dir_DNA_polymerase"/>
</dbReference>
<dbReference type="OrthoDB" id="6627385at2759"/>
<organism evidence="1 2">
    <name type="scientific">Nesidiocoris tenuis</name>
    <dbReference type="NCBI Taxonomy" id="355587"/>
    <lineage>
        <taxon>Eukaryota</taxon>
        <taxon>Metazoa</taxon>
        <taxon>Ecdysozoa</taxon>
        <taxon>Arthropoda</taxon>
        <taxon>Hexapoda</taxon>
        <taxon>Insecta</taxon>
        <taxon>Pterygota</taxon>
        <taxon>Neoptera</taxon>
        <taxon>Paraneoptera</taxon>
        <taxon>Hemiptera</taxon>
        <taxon>Heteroptera</taxon>
        <taxon>Panheteroptera</taxon>
        <taxon>Cimicomorpha</taxon>
        <taxon>Miridae</taxon>
        <taxon>Dicyphina</taxon>
        <taxon>Nesidiocoris</taxon>
    </lineage>
</organism>
<dbReference type="Gene3D" id="3.10.10.10">
    <property type="entry name" value="HIV Type 1 Reverse Transcriptase, subunit A, domain 1"/>
    <property type="match status" value="1"/>
</dbReference>
<dbReference type="SUPFAM" id="SSF56672">
    <property type="entry name" value="DNA/RNA polymerases"/>
    <property type="match status" value="1"/>
</dbReference>
<accession>A0A6H5GX08</accession>
<dbReference type="InterPro" id="IPR043502">
    <property type="entry name" value="DNA/RNA_pol_sf"/>
</dbReference>
<protein>
    <recommendedName>
        <fullName evidence="3">Reverse transcriptase domain-containing protein</fullName>
    </recommendedName>
</protein>
<evidence type="ECO:0008006" key="3">
    <source>
        <dbReference type="Google" id="ProtNLM"/>
    </source>
</evidence>
<evidence type="ECO:0000313" key="1">
    <source>
        <dbReference type="EMBL" id="CAB0007891.1"/>
    </source>
</evidence>
<dbReference type="PANTHER" id="PTHR24559:SF444">
    <property type="entry name" value="REVERSE TRANSCRIPTASE DOMAIN-CONTAINING PROTEIN"/>
    <property type="match status" value="1"/>
</dbReference>
<dbReference type="PANTHER" id="PTHR24559">
    <property type="entry name" value="TRANSPOSON TY3-I GAG-POL POLYPROTEIN"/>
    <property type="match status" value="1"/>
</dbReference>
<name>A0A6H5GX08_9HEMI</name>
<reference evidence="1 2" key="1">
    <citation type="submission" date="2020-02" db="EMBL/GenBank/DDBJ databases">
        <authorList>
            <person name="Ferguson B K."/>
        </authorList>
    </citation>
    <scope>NUCLEOTIDE SEQUENCE [LARGE SCALE GENOMIC DNA]</scope>
</reference>
<dbReference type="EMBL" id="CADCXU010019738">
    <property type="protein sequence ID" value="CAB0007891.1"/>
    <property type="molecule type" value="Genomic_DNA"/>
</dbReference>
<dbReference type="AlphaFoldDB" id="A0A6H5GX08"/>
<proteinExistence type="predicted"/>
<gene>
    <name evidence="1" type="ORF">NTEN_LOCUS13137</name>
</gene>